<accession>A0AAE0MY15</accession>
<dbReference type="PRINTS" id="PR00412">
    <property type="entry name" value="EPOXHYDRLASE"/>
</dbReference>
<organism evidence="5 6">
    <name type="scientific">Lasiosphaeria ovina</name>
    <dbReference type="NCBI Taxonomy" id="92902"/>
    <lineage>
        <taxon>Eukaryota</taxon>
        <taxon>Fungi</taxon>
        <taxon>Dikarya</taxon>
        <taxon>Ascomycota</taxon>
        <taxon>Pezizomycotina</taxon>
        <taxon>Sordariomycetes</taxon>
        <taxon>Sordariomycetidae</taxon>
        <taxon>Sordariales</taxon>
        <taxon>Lasiosphaeriaceae</taxon>
        <taxon>Lasiosphaeria</taxon>
    </lineage>
</organism>
<dbReference type="GO" id="GO:0097176">
    <property type="term" value="P:epoxide metabolic process"/>
    <property type="evidence" value="ECO:0007669"/>
    <property type="project" value="TreeGrafter"/>
</dbReference>
<dbReference type="PANTHER" id="PTHR21661:SF39">
    <property type="entry name" value="HYDROLASE, PUTATIVE (AFU_ORTHOLOGUE AFUA_3G08960)-RELATED"/>
    <property type="match status" value="1"/>
</dbReference>
<dbReference type="InterPro" id="IPR000639">
    <property type="entry name" value="Epox_hydrolase-like"/>
</dbReference>
<evidence type="ECO:0000256" key="1">
    <source>
        <dbReference type="ARBA" id="ARBA00010088"/>
    </source>
</evidence>
<comment type="similarity">
    <text evidence="1">Belongs to the peptidase S33 family.</text>
</comment>
<protein>
    <submittedName>
        <fullName evidence="5">Epoxide hydrolase 1</fullName>
    </submittedName>
</protein>
<keyword evidence="6" id="KW-1185">Reference proteome</keyword>
<dbReference type="Pfam" id="PF06441">
    <property type="entry name" value="EHN"/>
    <property type="match status" value="1"/>
</dbReference>
<feature type="active site" description="Nucleophile" evidence="3">
    <location>
        <position position="205"/>
    </location>
</feature>
<keyword evidence="2 5" id="KW-0378">Hydrolase</keyword>
<sequence>MTSKSYSTLPGTADKDAVRPFAVDIADTEVERMLALVKLSNVASACYENSLPDGSRRLGLGRDWLVEAKRVWETDFDWKSLEKHMNSFPHFQADVPIAGSQSTTSLKVHFVALFSEQPTATPIVLLHGWPGSFLEFLPMLALLRDKYPDPAQLPYHIIVPSFPGYTLSDAFPADRDYGMEDTTRVLDALVVQRLGLPGYVVQGGDVGSRVGRIMAAQYPGCIGTLPNYCPLPPPAGAATGGLTETDQRDLERTAWFKSEGSAYSMMQATRPGTLGLVLSSSPLALLAWVGEKFLDWVDPASFPPDASMAGSSGGSSNNKGATSYSTRLMHEVLASVSLYWLTGRAHTCMYSYRETFSTRGDPLSSHALPAYHIREPKKLGFSYFPLDIAPTPREWIAATGNLVFWRRHDVGGHFAALEQPAALLADLEEFVGSFSAVS</sequence>
<dbReference type="InterPro" id="IPR016292">
    <property type="entry name" value="Epoxide_hydrolase"/>
</dbReference>
<feature type="active site" description="Proton donor" evidence="3">
    <location>
        <position position="352"/>
    </location>
</feature>
<evidence type="ECO:0000256" key="2">
    <source>
        <dbReference type="ARBA" id="ARBA00022801"/>
    </source>
</evidence>
<evidence type="ECO:0000259" key="4">
    <source>
        <dbReference type="Pfam" id="PF06441"/>
    </source>
</evidence>
<feature type="domain" description="Epoxide hydrolase N-terminal" evidence="4">
    <location>
        <begin position="18"/>
        <end position="136"/>
    </location>
</feature>
<feature type="active site" description="Proton acceptor" evidence="3">
    <location>
        <position position="413"/>
    </location>
</feature>
<proteinExistence type="inferred from homology"/>
<reference evidence="5" key="2">
    <citation type="submission" date="2023-06" db="EMBL/GenBank/DDBJ databases">
        <authorList>
            <consortium name="Lawrence Berkeley National Laboratory"/>
            <person name="Haridas S."/>
            <person name="Hensen N."/>
            <person name="Bonometti L."/>
            <person name="Westerberg I."/>
            <person name="Brannstrom I.O."/>
            <person name="Guillou S."/>
            <person name="Cros-Aarteil S."/>
            <person name="Calhoun S."/>
            <person name="Kuo A."/>
            <person name="Mondo S."/>
            <person name="Pangilinan J."/>
            <person name="Riley R."/>
            <person name="Labutti K."/>
            <person name="Andreopoulos B."/>
            <person name="Lipzen A."/>
            <person name="Chen C."/>
            <person name="Yanf M."/>
            <person name="Daum C."/>
            <person name="Ng V."/>
            <person name="Clum A."/>
            <person name="Steindorff A."/>
            <person name="Ohm R."/>
            <person name="Martin F."/>
            <person name="Silar P."/>
            <person name="Natvig D."/>
            <person name="Lalanne C."/>
            <person name="Gautier V."/>
            <person name="Ament-Velasquez S.L."/>
            <person name="Kruys A."/>
            <person name="Hutchinson M.I."/>
            <person name="Powell A.J."/>
            <person name="Barry K."/>
            <person name="Miller A.N."/>
            <person name="Grigoriev I.V."/>
            <person name="Debuchy R."/>
            <person name="Gladieux P."/>
            <person name="Thoren M.H."/>
            <person name="Johannesson H."/>
        </authorList>
    </citation>
    <scope>NUCLEOTIDE SEQUENCE</scope>
    <source>
        <strain evidence="5">CBS 958.72</strain>
    </source>
</reference>
<reference evidence="5" key="1">
    <citation type="journal article" date="2023" name="Mol. Phylogenet. Evol.">
        <title>Genome-scale phylogeny and comparative genomics of the fungal order Sordariales.</title>
        <authorList>
            <person name="Hensen N."/>
            <person name="Bonometti L."/>
            <person name="Westerberg I."/>
            <person name="Brannstrom I.O."/>
            <person name="Guillou S."/>
            <person name="Cros-Aarteil S."/>
            <person name="Calhoun S."/>
            <person name="Haridas S."/>
            <person name="Kuo A."/>
            <person name="Mondo S."/>
            <person name="Pangilinan J."/>
            <person name="Riley R."/>
            <person name="LaButti K."/>
            <person name="Andreopoulos B."/>
            <person name="Lipzen A."/>
            <person name="Chen C."/>
            <person name="Yan M."/>
            <person name="Daum C."/>
            <person name="Ng V."/>
            <person name="Clum A."/>
            <person name="Steindorff A."/>
            <person name="Ohm R.A."/>
            <person name="Martin F."/>
            <person name="Silar P."/>
            <person name="Natvig D.O."/>
            <person name="Lalanne C."/>
            <person name="Gautier V."/>
            <person name="Ament-Velasquez S.L."/>
            <person name="Kruys A."/>
            <person name="Hutchinson M.I."/>
            <person name="Powell A.J."/>
            <person name="Barry K."/>
            <person name="Miller A.N."/>
            <person name="Grigoriev I.V."/>
            <person name="Debuchy R."/>
            <person name="Gladieux P."/>
            <person name="Hiltunen Thoren M."/>
            <person name="Johannesson H."/>
        </authorList>
    </citation>
    <scope>NUCLEOTIDE SEQUENCE</scope>
    <source>
        <strain evidence="5">CBS 958.72</strain>
    </source>
</reference>
<dbReference type="GO" id="GO:0004301">
    <property type="term" value="F:epoxide hydrolase activity"/>
    <property type="evidence" value="ECO:0007669"/>
    <property type="project" value="TreeGrafter"/>
</dbReference>
<dbReference type="InterPro" id="IPR029058">
    <property type="entry name" value="AB_hydrolase_fold"/>
</dbReference>
<dbReference type="EMBL" id="JAULSN010000016">
    <property type="protein sequence ID" value="KAK3358471.1"/>
    <property type="molecule type" value="Genomic_DNA"/>
</dbReference>
<evidence type="ECO:0000256" key="3">
    <source>
        <dbReference type="PIRSR" id="PIRSR001112-1"/>
    </source>
</evidence>
<dbReference type="PANTHER" id="PTHR21661">
    <property type="entry name" value="EPOXIDE HYDROLASE 1-RELATED"/>
    <property type="match status" value="1"/>
</dbReference>
<evidence type="ECO:0000313" key="5">
    <source>
        <dbReference type="EMBL" id="KAK3358471.1"/>
    </source>
</evidence>
<dbReference type="PIRSF" id="PIRSF001112">
    <property type="entry name" value="Epoxide_hydrolase"/>
    <property type="match status" value="1"/>
</dbReference>
<dbReference type="SUPFAM" id="SSF53474">
    <property type="entry name" value="alpha/beta-Hydrolases"/>
    <property type="match status" value="1"/>
</dbReference>
<evidence type="ECO:0000313" key="6">
    <source>
        <dbReference type="Proteomes" id="UP001287356"/>
    </source>
</evidence>
<dbReference type="AlphaFoldDB" id="A0AAE0MY15"/>
<dbReference type="Proteomes" id="UP001287356">
    <property type="component" value="Unassembled WGS sequence"/>
</dbReference>
<comment type="caution">
    <text evidence="5">The sequence shown here is derived from an EMBL/GenBank/DDBJ whole genome shotgun (WGS) entry which is preliminary data.</text>
</comment>
<name>A0AAE0MY15_9PEZI</name>
<dbReference type="Gene3D" id="3.40.50.1820">
    <property type="entry name" value="alpha/beta hydrolase"/>
    <property type="match status" value="1"/>
</dbReference>
<dbReference type="InterPro" id="IPR010497">
    <property type="entry name" value="Epoxide_hydro_N"/>
</dbReference>
<gene>
    <name evidence="5" type="ORF">B0T24DRAFT_133033</name>
</gene>